<protein>
    <submittedName>
        <fullName evidence="1">Uncharacterized protein</fullName>
    </submittedName>
</protein>
<comment type="caution">
    <text evidence="1">The sequence shown here is derived from an EMBL/GenBank/DDBJ whole genome shotgun (WGS) entry which is preliminary data.</text>
</comment>
<reference evidence="1" key="1">
    <citation type="journal article" date="2015" name="Nature">
        <title>Complex archaea that bridge the gap between prokaryotes and eukaryotes.</title>
        <authorList>
            <person name="Spang A."/>
            <person name="Saw J.H."/>
            <person name="Jorgensen S.L."/>
            <person name="Zaremba-Niedzwiedzka K."/>
            <person name="Martijn J."/>
            <person name="Lind A.E."/>
            <person name="van Eijk R."/>
            <person name="Schleper C."/>
            <person name="Guy L."/>
            <person name="Ettema T.J."/>
        </authorList>
    </citation>
    <scope>NUCLEOTIDE SEQUENCE</scope>
</reference>
<name>A0A0F8YD45_9ZZZZ</name>
<dbReference type="EMBL" id="LAZR01057648">
    <property type="protein sequence ID" value="KKK71630.1"/>
    <property type="molecule type" value="Genomic_DNA"/>
</dbReference>
<dbReference type="AlphaFoldDB" id="A0A0F8YD45"/>
<evidence type="ECO:0000313" key="1">
    <source>
        <dbReference type="EMBL" id="KKK71630.1"/>
    </source>
</evidence>
<sequence length="35" mass="3995">MTSPEISFDVIQEKLEAIGDIIKLENQYKGIVQDE</sequence>
<proteinExistence type="predicted"/>
<accession>A0A0F8YD45</accession>
<organism evidence="1">
    <name type="scientific">marine sediment metagenome</name>
    <dbReference type="NCBI Taxonomy" id="412755"/>
    <lineage>
        <taxon>unclassified sequences</taxon>
        <taxon>metagenomes</taxon>
        <taxon>ecological metagenomes</taxon>
    </lineage>
</organism>
<gene>
    <name evidence="1" type="ORF">LCGC14_2912000</name>
</gene>